<dbReference type="EMBL" id="SMKP01000281">
    <property type="protein sequence ID" value="TDD06166.1"/>
    <property type="molecule type" value="Genomic_DNA"/>
</dbReference>
<proteinExistence type="predicted"/>
<feature type="domain" description="B12-binding" evidence="1">
    <location>
        <begin position="23"/>
        <end position="164"/>
    </location>
</feature>
<reference evidence="2 3" key="1">
    <citation type="submission" date="2019-03" db="EMBL/GenBank/DDBJ databases">
        <title>Draft genome sequences of novel Actinobacteria.</title>
        <authorList>
            <person name="Sahin N."/>
            <person name="Ay H."/>
            <person name="Saygin H."/>
        </authorList>
    </citation>
    <scope>NUCLEOTIDE SEQUENCE [LARGE SCALE GENOMIC DNA]</scope>
    <source>
        <strain evidence="2 3">KC712</strain>
    </source>
</reference>
<sequence>MTSVEIFEDLGRRDAFGPLVSRARKFLVSSVPSDSHMWNLVALQIFLEEMGHEVVNLGACVPTELLLRRCHAERPDCVVISSVNGHGHIDGARLITALRADPGLARLNVVIGGKLGVEGEANSQFEQELLELGFDAVFHVGAGDSAHAIESFRRYISSHVEQVT</sequence>
<dbReference type="SUPFAM" id="SSF52242">
    <property type="entry name" value="Cobalamin (vitamin B12)-binding domain"/>
    <property type="match status" value="1"/>
</dbReference>
<dbReference type="GO" id="GO:0046872">
    <property type="term" value="F:metal ion binding"/>
    <property type="evidence" value="ECO:0007669"/>
    <property type="project" value="InterPro"/>
</dbReference>
<organism evidence="2 3">
    <name type="scientific">Nonomuraea diastatica</name>
    <dbReference type="NCBI Taxonomy" id="1848329"/>
    <lineage>
        <taxon>Bacteria</taxon>
        <taxon>Bacillati</taxon>
        <taxon>Actinomycetota</taxon>
        <taxon>Actinomycetes</taxon>
        <taxon>Streptosporangiales</taxon>
        <taxon>Streptosporangiaceae</taxon>
        <taxon>Nonomuraea</taxon>
    </lineage>
</organism>
<evidence type="ECO:0000313" key="2">
    <source>
        <dbReference type="EMBL" id="TDD06166.1"/>
    </source>
</evidence>
<dbReference type="AlphaFoldDB" id="A0A4V2YB46"/>
<dbReference type="Pfam" id="PF02310">
    <property type="entry name" value="B12-binding"/>
    <property type="match status" value="1"/>
</dbReference>
<dbReference type="Gene3D" id="3.40.50.280">
    <property type="entry name" value="Cobalamin-binding domain"/>
    <property type="match status" value="1"/>
</dbReference>
<dbReference type="GO" id="GO:0031419">
    <property type="term" value="F:cobalamin binding"/>
    <property type="evidence" value="ECO:0007669"/>
    <property type="project" value="InterPro"/>
</dbReference>
<dbReference type="RefSeq" id="WP_132519282.1">
    <property type="nucleotide sequence ID" value="NZ_SMKP01000281.1"/>
</dbReference>
<gene>
    <name evidence="2" type="ORF">E1294_49075</name>
</gene>
<evidence type="ECO:0000259" key="1">
    <source>
        <dbReference type="PROSITE" id="PS51332"/>
    </source>
</evidence>
<keyword evidence="3" id="KW-1185">Reference proteome</keyword>
<dbReference type="PROSITE" id="PS51332">
    <property type="entry name" value="B12_BINDING"/>
    <property type="match status" value="1"/>
</dbReference>
<dbReference type="InterPro" id="IPR006158">
    <property type="entry name" value="Cobalamin-bd"/>
</dbReference>
<protein>
    <recommendedName>
        <fullName evidence="1">B12-binding domain-containing protein</fullName>
    </recommendedName>
</protein>
<comment type="caution">
    <text evidence="2">The sequence shown here is derived from an EMBL/GenBank/DDBJ whole genome shotgun (WGS) entry which is preliminary data.</text>
</comment>
<dbReference type="InterPro" id="IPR036724">
    <property type="entry name" value="Cobalamin-bd_sf"/>
</dbReference>
<name>A0A4V2YB46_9ACTN</name>
<accession>A0A4V2YB46</accession>
<dbReference type="Proteomes" id="UP000294543">
    <property type="component" value="Unassembled WGS sequence"/>
</dbReference>
<dbReference type="OrthoDB" id="8482131at2"/>
<evidence type="ECO:0000313" key="3">
    <source>
        <dbReference type="Proteomes" id="UP000294543"/>
    </source>
</evidence>